<evidence type="ECO:0000256" key="1">
    <source>
        <dbReference type="SAM" id="Coils"/>
    </source>
</evidence>
<keyword evidence="4" id="KW-1185">Reference proteome</keyword>
<keyword evidence="1" id="KW-0175">Coiled coil</keyword>
<evidence type="ECO:0000313" key="3">
    <source>
        <dbReference type="EMBL" id="TMW58249.1"/>
    </source>
</evidence>
<feature type="coiled-coil region" evidence="1">
    <location>
        <begin position="82"/>
        <end position="109"/>
    </location>
</feature>
<feature type="compositionally biased region" description="Low complexity" evidence="2">
    <location>
        <begin position="47"/>
        <end position="61"/>
    </location>
</feature>
<accession>A0A8K1C874</accession>
<dbReference type="PANTHER" id="PTHR35796:SF3">
    <property type="entry name" value="BHLH DOMAIN-CONTAINING PROTEIN"/>
    <property type="match status" value="1"/>
</dbReference>
<proteinExistence type="predicted"/>
<dbReference type="OrthoDB" id="106293at2759"/>
<feature type="region of interest" description="Disordered" evidence="2">
    <location>
        <begin position="34"/>
        <end position="79"/>
    </location>
</feature>
<organism evidence="3 4">
    <name type="scientific">Pythium oligandrum</name>
    <name type="common">Mycoparasitic fungus</name>
    <dbReference type="NCBI Taxonomy" id="41045"/>
    <lineage>
        <taxon>Eukaryota</taxon>
        <taxon>Sar</taxon>
        <taxon>Stramenopiles</taxon>
        <taxon>Oomycota</taxon>
        <taxon>Peronosporomycetes</taxon>
        <taxon>Pythiales</taxon>
        <taxon>Pythiaceae</taxon>
        <taxon>Pythium</taxon>
    </lineage>
</organism>
<dbReference type="EMBL" id="SPLM01000112">
    <property type="protein sequence ID" value="TMW58249.1"/>
    <property type="molecule type" value="Genomic_DNA"/>
</dbReference>
<name>A0A8K1C874_PYTOL</name>
<comment type="caution">
    <text evidence="3">The sequence shown here is derived from an EMBL/GenBank/DDBJ whole genome shotgun (WGS) entry which is preliminary data.</text>
</comment>
<dbReference type="AlphaFoldDB" id="A0A8K1C874"/>
<reference evidence="3" key="1">
    <citation type="submission" date="2019-03" db="EMBL/GenBank/DDBJ databases">
        <title>Long read genome sequence of the mycoparasitic Pythium oligandrum ATCC 38472 isolated from sugarbeet rhizosphere.</title>
        <authorList>
            <person name="Gaulin E."/>
        </authorList>
    </citation>
    <scope>NUCLEOTIDE SEQUENCE</scope>
    <source>
        <strain evidence="3">ATCC 38472_TT</strain>
    </source>
</reference>
<dbReference type="PANTHER" id="PTHR35796">
    <property type="entry name" value="HYPOTHETICAL CYTOSOLIC PROTEIN"/>
    <property type="match status" value="1"/>
</dbReference>
<evidence type="ECO:0000313" key="4">
    <source>
        <dbReference type="Proteomes" id="UP000794436"/>
    </source>
</evidence>
<protein>
    <submittedName>
        <fullName evidence="3">Uncharacterized protein</fullName>
    </submittedName>
</protein>
<evidence type="ECO:0000256" key="2">
    <source>
        <dbReference type="SAM" id="MobiDB-lite"/>
    </source>
</evidence>
<dbReference type="Proteomes" id="UP000794436">
    <property type="component" value="Unassembled WGS sequence"/>
</dbReference>
<gene>
    <name evidence="3" type="ORF">Poli38472_011837</name>
</gene>
<sequence length="422" mass="47157">MDASEWAELESFLATDESDYATLTAALAWVDDSTLPPLPQTPGKPFSMSPSASSTDTSVVSEPTKETPVKTRKRRHNRRDEIQLLHATARQLEARLAFLKERATNGEVATAAAVDDSTDKTNQLWKRVAGSQLAALSESERENARLRAMVKEQLSLIKGLERLMMKKRSKTFSWCPEYARSSPGVDPIEDAEVEKDMHKSIEDMLSNVDRILADERLQGDLDEPVSFVNVSSDDHDHPVVESMHTRMFPFAYQAAANALWTMWTSSHLHIMPSLRRKDICVDGDTARGILEGEFMLENTMARFRVKMIGRRVIQDDRVIMPAVALIDPMIKVDDTPLSGVYLRVRVCNIFRNVPGDEPVTSRVTHSLCTPMTFGDHEGKRRGIGALTNLVLQTSGVGAKMNNQILENHLLESFAKLGLNDKP</sequence>